<dbReference type="AlphaFoldDB" id="A0A330LDE6"/>
<dbReference type="SUPFAM" id="SSF52172">
    <property type="entry name" value="CheY-like"/>
    <property type="match status" value="1"/>
</dbReference>
<proteinExistence type="predicted"/>
<keyword evidence="6" id="KW-1185">Reference proteome</keyword>
<evidence type="ECO:0000313" key="5">
    <source>
        <dbReference type="EMBL" id="SPP64949.1"/>
    </source>
</evidence>
<dbReference type="CDD" id="cd17574">
    <property type="entry name" value="REC_OmpR"/>
    <property type="match status" value="1"/>
</dbReference>
<name>A0A330LDE6_9BACT</name>
<dbReference type="Proteomes" id="UP000248168">
    <property type="component" value="Unassembled WGS sequence"/>
</dbReference>
<dbReference type="InterPro" id="IPR011006">
    <property type="entry name" value="CheY-like_superfamily"/>
</dbReference>
<sequence length="167" mass="18265">MSHTILCVEDEQDTGDLLQALLDREGYHVVRAADGRQAICLIETMLPPALILLDIVVPYVNGFELLAGLRANPDWKHIPIIMLSADSYEPDIQRALTGGATGYVVKRQGFQELLQTLNRILVPPSAAKQTPAVPAGASPGPLRMKRARQRPSMRPPGVRAQNRKKAA</sequence>
<organism evidence="5 6">
    <name type="scientific">Nitrospira lenta</name>
    <dbReference type="NCBI Taxonomy" id="1436998"/>
    <lineage>
        <taxon>Bacteria</taxon>
        <taxon>Pseudomonadati</taxon>
        <taxon>Nitrospirota</taxon>
        <taxon>Nitrospiria</taxon>
        <taxon>Nitrospirales</taxon>
        <taxon>Nitrospiraceae</taxon>
        <taxon>Nitrospira</taxon>
    </lineage>
</organism>
<feature type="region of interest" description="Disordered" evidence="3">
    <location>
        <begin position="126"/>
        <end position="167"/>
    </location>
</feature>
<feature type="modified residue" description="4-aspartylphosphate" evidence="2">
    <location>
        <position position="54"/>
    </location>
</feature>
<dbReference type="InterPro" id="IPR050595">
    <property type="entry name" value="Bact_response_regulator"/>
</dbReference>
<evidence type="ECO:0000256" key="3">
    <source>
        <dbReference type="SAM" id="MobiDB-lite"/>
    </source>
</evidence>
<dbReference type="SMART" id="SM00448">
    <property type="entry name" value="REC"/>
    <property type="match status" value="1"/>
</dbReference>
<dbReference type="RefSeq" id="WP_121989263.1">
    <property type="nucleotide sequence ID" value="NZ_OUNR01000012.1"/>
</dbReference>
<gene>
    <name evidence="5" type="ORF">NITLEN_20589</name>
</gene>
<dbReference type="PROSITE" id="PS50110">
    <property type="entry name" value="RESPONSE_REGULATORY"/>
    <property type="match status" value="1"/>
</dbReference>
<dbReference type="Gene3D" id="3.40.50.2300">
    <property type="match status" value="1"/>
</dbReference>
<reference evidence="6" key="1">
    <citation type="submission" date="2018-04" db="EMBL/GenBank/DDBJ databases">
        <authorList>
            <person name="Lucker S."/>
            <person name="Sakoula D."/>
        </authorList>
    </citation>
    <scope>NUCLEOTIDE SEQUENCE [LARGE SCALE GENOMIC DNA]</scope>
</reference>
<protein>
    <submittedName>
        <fullName evidence="5">Candidate response regulator, CheY (Modular protein)</fullName>
    </submittedName>
</protein>
<dbReference type="Pfam" id="PF00072">
    <property type="entry name" value="Response_reg"/>
    <property type="match status" value="1"/>
</dbReference>
<dbReference type="EMBL" id="OUNR01000012">
    <property type="protein sequence ID" value="SPP64949.1"/>
    <property type="molecule type" value="Genomic_DNA"/>
</dbReference>
<evidence type="ECO:0000256" key="2">
    <source>
        <dbReference type="PROSITE-ProRule" id="PRU00169"/>
    </source>
</evidence>
<evidence type="ECO:0000259" key="4">
    <source>
        <dbReference type="PROSITE" id="PS50110"/>
    </source>
</evidence>
<keyword evidence="1 2" id="KW-0597">Phosphoprotein</keyword>
<dbReference type="InterPro" id="IPR001789">
    <property type="entry name" value="Sig_transdc_resp-reg_receiver"/>
</dbReference>
<dbReference type="GO" id="GO:0000160">
    <property type="term" value="P:phosphorelay signal transduction system"/>
    <property type="evidence" value="ECO:0007669"/>
    <property type="project" value="InterPro"/>
</dbReference>
<accession>A0A330LDE6</accession>
<dbReference type="InParanoid" id="A0A330LDE6"/>
<dbReference type="PANTHER" id="PTHR44591">
    <property type="entry name" value="STRESS RESPONSE REGULATOR PROTEIN 1"/>
    <property type="match status" value="1"/>
</dbReference>
<evidence type="ECO:0000313" key="6">
    <source>
        <dbReference type="Proteomes" id="UP000248168"/>
    </source>
</evidence>
<dbReference type="PANTHER" id="PTHR44591:SF3">
    <property type="entry name" value="RESPONSE REGULATORY DOMAIN-CONTAINING PROTEIN"/>
    <property type="match status" value="1"/>
</dbReference>
<evidence type="ECO:0000256" key="1">
    <source>
        <dbReference type="ARBA" id="ARBA00022553"/>
    </source>
</evidence>
<dbReference type="OrthoDB" id="9801602at2"/>
<feature type="domain" description="Response regulatory" evidence="4">
    <location>
        <begin position="4"/>
        <end position="121"/>
    </location>
</feature>